<evidence type="ECO:0000313" key="1">
    <source>
        <dbReference type="EMBL" id="SMO99273.1"/>
    </source>
</evidence>
<reference evidence="1 2" key="1">
    <citation type="submission" date="2017-05" db="EMBL/GenBank/DDBJ databases">
        <authorList>
            <person name="Varghese N."/>
            <person name="Submissions S."/>
        </authorList>
    </citation>
    <scope>NUCLEOTIDE SEQUENCE [LARGE SCALE GENOMIC DNA]</scope>
    <source>
        <strain evidence="1 2">DSM 19036</strain>
    </source>
</reference>
<dbReference type="RefSeq" id="WP_246101782.1">
    <property type="nucleotide sequence ID" value="NZ_CBCSJO010000020.1"/>
</dbReference>
<name>A0A521FST8_9SPHI</name>
<dbReference type="AlphaFoldDB" id="A0A521FST8"/>
<proteinExistence type="predicted"/>
<sequence length="187" mass="21137">MSAIKLFLCLLCITYLGSNELHRRDLLIRILKHSTQRPSRFTITEIANNELGVRELTGHNDGPKVEAYLSVVKLRKGQPWCAAFVSYVYQKAGFPKPRTGWSPDLFPAARLARSALPGDVIGIYFPELRRIAHAGIVTQQKGSWIYSTEGNTTMQGSREGNGVFRKVRHIRTIHRIADWYTERGAAK</sequence>
<evidence type="ECO:0008006" key="3">
    <source>
        <dbReference type="Google" id="ProtNLM"/>
    </source>
</evidence>
<dbReference type="EMBL" id="FXTN01000021">
    <property type="protein sequence ID" value="SMO99273.1"/>
    <property type="molecule type" value="Genomic_DNA"/>
</dbReference>
<organism evidence="1 2">
    <name type="scientific">Pedobacter westerhofensis</name>
    <dbReference type="NCBI Taxonomy" id="425512"/>
    <lineage>
        <taxon>Bacteria</taxon>
        <taxon>Pseudomonadati</taxon>
        <taxon>Bacteroidota</taxon>
        <taxon>Sphingobacteriia</taxon>
        <taxon>Sphingobacteriales</taxon>
        <taxon>Sphingobacteriaceae</taxon>
        <taxon>Pedobacter</taxon>
    </lineage>
</organism>
<evidence type="ECO:0000313" key="2">
    <source>
        <dbReference type="Proteomes" id="UP000320300"/>
    </source>
</evidence>
<dbReference type="Proteomes" id="UP000320300">
    <property type="component" value="Unassembled WGS sequence"/>
</dbReference>
<keyword evidence="2" id="KW-1185">Reference proteome</keyword>
<protein>
    <recommendedName>
        <fullName evidence="3">CHAP domain-containing protein</fullName>
    </recommendedName>
</protein>
<accession>A0A521FST8</accession>
<gene>
    <name evidence="1" type="ORF">SAMN06265348_12141</name>
</gene>